<dbReference type="RefSeq" id="XP_022470157.1">
    <property type="nucleotide sequence ID" value="XM_022623334.1"/>
</dbReference>
<evidence type="ECO:0008006" key="3">
    <source>
        <dbReference type="Google" id="ProtNLM"/>
    </source>
</evidence>
<dbReference type="AlphaFoldDB" id="A0A1G4AUZ3"/>
<gene>
    <name evidence="1" type="ORF">CORC01_11712</name>
</gene>
<comment type="caution">
    <text evidence="1">The sequence shown here is derived from an EMBL/GenBank/DDBJ whole genome shotgun (WGS) entry which is preliminary data.</text>
</comment>
<keyword evidence="2" id="KW-1185">Reference proteome</keyword>
<evidence type="ECO:0000313" key="2">
    <source>
        <dbReference type="Proteomes" id="UP000176998"/>
    </source>
</evidence>
<organism evidence="1 2">
    <name type="scientific">Colletotrichum orchidophilum</name>
    <dbReference type="NCBI Taxonomy" id="1209926"/>
    <lineage>
        <taxon>Eukaryota</taxon>
        <taxon>Fungi</taxon>
        <taxon>Dikarya</taxon>
        <taxon>Ascomycota</taxon>
        <taxon>Pezizomycotina</taxon>
        <taxon>Sordariomycetes</taxon>
        <taxon>Hypocreomycetidae</taxon>
        <taxon>Glomerellales</taxon>
        <taxon>Glomerellaceae</taxon>
        <taxon>Colletotrichum</taxon>
    </lineage>
</organism>
<dbReference type="Gene3D" id="2.60.20.10">
    <property type="entry name" value="Crystallins"/>
    <property type="match status" value="1"/>
</dbReference>
<dbReference type="OrthoDB" id="2910287at2759"/>
<dbReference type="EMBL" id="MJBS01000131">
    <property type="protein sequence ID" value="OHE92989.1"/>
    <property type="molecule type" value="Genomic_DNA"/>
</dbReference>
<name>A0A1G4AUZ3_9PEZI</name>
<dbReference type="Proteomes" id="UP000176998">
    <property type="component" value="Unassembled WGS sequence"/>
</dbReference>
<reference evidence="1 2" key="1">
    <citation type="submission" date="2016-09" db="EMBL/GenBank/DDBJ databases">
        <authorList>
            <person name="Capua I."/>
            <person name="De Benedictis P."/>
            <person name="Joannis T."/>
            <person name="Lombin L.H."/>
            <person name="Cattoli G."/>
        </authorList>
    </citation>
    <scope>NUCLEOTIDE SEQUENCE [LARGE SCALE GENOMIC DNA]</scope>
    <source>
        <strain evidence="1 2">IMI 309357</strain>
    </source>
</reference>
<dbReference type="GeneID" id="34564844"/>
<accession>A0A1G4AUZ3</accession>
<dbReference type="STRING" id="1209926.A0A1G4AUZ3"/>
<proteinExistence type="predicted"/>
<protein>
    <recommendedName>
        <fullName evidence="3">Beta/gamma crystallin 'Greek key' domain-containing protein</fullName>
    </recommendedName>
</protein>
<evidence type="ECO:0000313" key="1">
    <source>
        <dbReference type="EMBL" id="OHE92989.1"/>
    </source>
</evidence>
<sequence length="126" mass="14063">MVCIKSFIGAQAFQALAIMASPTPQISKDTGGELMAQASIYMCEHTYWNGQCRNELVDLNRCYNVPGGWNDRISSIRNDSKSFYKCVWYLDGNCQGGSYENQEDANLADGNGRFNDSISSYSCKQK</sequence>